<dbReference type="AlphaFoldDB" id="A0A0A1WHR0"/>
<feature type="signal peptide" evidence="1">
    <location>
        <begin position="1"/>
        <end position="22"/>
    </location>
</feature>
<feature type="chain" id="PRO_5001993775" evidence="1">
    <location>
        <begin position="23"/>
        <end position="218"/>
    </location>
</feature>
<keyword evidence="1" id="KW-0732">Signal</keyword>
<evidence type="ECO:0000256" key="1">
    <source>
        <dbReference type="SAM" id="SignalP"/>
    </source>
</evidence>
<reference evidence="2" key="1">
    <citation type="submission" date="2014-11" db="EMBL/GenBank/DDBJ databases">
        <authorList>
            <person name="Geib S."/>
        </authorList>
    </citation>
    <scope>NUCLEOTIDE SEQUENCE</scope>
</reference>
<proteinExistence type="predicted"/>
<accession>A0A0A1WHR0</accession>
<gene>
    <name evidence="2" type="primary">ATL73</name>
    <name evidence="2" type="ORF">g.5050</name>
</gene>
<reference evidence="2" key="2">
    <citation type="journal article" date="2015" name="Gigascience">
        <title>Reconstructing a comprehensive transcriptome assembly of a white-pupal translocated strain of the pest fruit fly Bactrocera cucurbitae.</title>
        <authorList>
            <person name="Sim S.B."/>
            <person name="Calla B."/>
            <person name="Hall B."/>
            <person name="DeRego T."/>
            <person name="Geib S.M."/>
        </authorList>
    </citation>
    <scope>NUCLEOTIDE SEQUENCE</scope>
</reference>
<dbReference type="EMBL" id="GBXI01015905">
    <property type="protein sequence ID" value="JAC98386.1"/>
    <property type="molecule type" value="Transcribed_RNA"/>
</dbReference>
<organism evidence="2">
    <name type="scientific">Zeugodacus cucurbitae</name>
    <name type="common">Melon fruit fly</name>
    <name type="synonym">Bactrocera cucurbitae</name>
    <dbReference type="NCBI Taxonomy" id="28588"/>
    <lineage>
        <taxon>Eukaryota</taxon>
        <taxon>Metazoa</taxon>
        <taxon>Ecdysozoa</taxon>
        <taxon>Arthropoda</taxon>
        <taxon>Hexapoda</taxon>
        <taxon>Insecta</taxon>
        <taxon>Pterygota</taxon>
        <taxon>Neoptera</taxon>
        <taxon>Endopterygota</taxon>
        <taxon>Diptera</taxon>
        <taxon>Brachycera</taxon>
        <taxon>Muscomorpha</taxon>
        <taxon>Tephritoidea</taxon>
        <taxon>Tephritidae</taxon>
        <taxon>Zeugodacus</taxon>
        <taxon>Zeugodacus</taxon>
    </lineage>
</organism>
<name>A0A0A1WHR0_ZEUCU</name>
<protein>
    <submittedName>
        <fullName evidence="2">RING-H2 finger protein ATL73</fullName>
    </submittedName>
</protein>
<sequence>MKYLFCAYIFLFTINSIAKCLAALNRKYTAHDQTYDTDYYGSFEEEDEYEIEVQELPEECKTLQYFVLIRKCTDLYPEDIKETYNDDFVEANNQYAVFGFEDEGVEHHFLTFQHSALFHCDEIEILGVANFLCRNATGSSEEIQLRNSFIKCLDHQSNMVDELLVACSPKLNKSTTFTALHYSNFIPKQRSSADHVTTMILHNWLWLAFVTFTLCIEI</sequence>
<evidence type="ECO:0000313" key="2">
    <source>
        <dbReference type="EMBL" id="JAC98386.1"/>
    </source>
</evidence>